<organism evidence="1 2">
    <name type="scientific">Gymnopus androsaceus JB14</name>
    <dbReference type="NCBI Taxonomy" id="1447944"/>
    <lineage>
        <taxon>Eukaryota</taxon>
        <taxon>Fungi</taxon>
        <taxon>Dikarya</taxon>
        <taxon>Basidiomycota</taxon>
        <taxon>Agaricomycotina</taxon>
        <taxon>Agaricomycetes</taxon>
        <taxon>Agaricomycetidae</taxon>
        <taxon>Agaricales</taxon>
        <taxon>Marasmiineae</taxon>
        <taxon>Omphalotaceae</taxon>
        <taxon>Gymnopus</taxon>
    </lineage>
</organism>
<protein>
    <submittedName>
        <fullName evidence="1">Uncharacterized protein</fullName>
    </submittedName>
</protein>
<gene>
    <name evidence="1" type="ORF">BT96DRAFT_1027104</name>
</gene>
<accession>A0A6A4GE30</accession>
<dbReference type="GO" id="GO:0050577">
    <property type="term" value="F:GDP-L-fucose synthase activity"/>
    <property type="evidence" value="ECO:0007669"/>
    <property type="project" value="TreeGrafter"/>
</dbReference>
<sequence>MSVSLFLPATTSMIDNAYWHRELFLTLVVKTLQGDDFELLPTTTAFSYVPPNKHVYLNLPPKQHPIKENILYHAQTRHVQKVISCLSTCAFPDKVEYLLDETKIHLGLPHSSNFGYSHSNRLVDIQNRCVVPTNVFGLNDTYDLEDAHVIPAFIQRCYLLKSAYLNYIVQESFASIHLLLRPSQALHLDVEGIRRCGLSGKSFILECVNKALTVSEDEEITVKQVLVADAIVKAMEFNGTYTFDTSRPSKLLSLIGEFEFTPFETSEQYIFQSVIRLASQCLVLKQSVD</sequence>
<dbReference type="Proteomes" id="UP000799118">
    <property type="component" value="Unassembled WGS sequence"/>
</dbReference>
<dbReference type="EMBL" id="ML770363">
    <property type="protein sequence ID" value="KAE9383691.1"/>
    <property type="molecule type" value="Genomic_DNA"/>
</dbReference>
<evidence type="ECO:0000313" key="2">
    <source>
        <dbReference type="Proteomes" id="UP000799118"/>
    </source>
</evidence>
<dbReference type="Gene3D" id="3.90.25.10">
    <property type="entry name" value="UDP-galactose 4-epimerase, domain 1"/>
    <property type="match status" value="1"/>
</dbReference>
<dbReference type="AlphaFoldDB" id="A0A6A4GE30"/>
<dbReference type="Gene3D" id="3.40.50.720">
    <property type="entry name" value="NAD(P)-binding Rossmann-like Domain"/>
    <property type="match status" value="1"/>
</dbReference>
<evidence type="ECO:0000313" key="1">
    <source>
        <dbReference type="EMBL" id="KAE9383691.1"/>
    </source>
</evidence>
<proteinExistence type="predicted"/>
<reference evidence="1" key="1">
    <citation type="journal article" date="2019" name="Environ. Microbiol.">
        <title>Fungal ecological strategies reflected in gene transcription - a case study of two litter decomposers.</title>
        <authorList>
            <person name="Barbi F."/>
            <person name="Kohler A."/>
            <person name="Barry K."/>
            <person name="Baskaran P."/>
            <person name="Daum C."/>
            <person name="Fauchery L."/>
            <person name="Ihrmark K."/>
            <person name="Kuo A."/>
            <person name="LaButti K."/>
            <person name="Lipzen A."/>
            <person name="Morin E."/>
            <person name="Grigoriev I.V."/>
            <person name="Henrissat B."/>
            <person name="Lindahl B."/>
            <person name="Martin F."/>
        </authorList>
    </citation>
    <scope>NUCLEOTIDE SEQUENCE</scope>
    <source>
        <strain evidence="1">JB14</strain>
    </source>
</reference>
<dbReference type="PANTHER" id="PTHR43238:SF1">
    <property type="entry name" value="GDP-L-FUCOSE SYNTHASE"/>
    <property type="match status" value="1"/>
</dbReference>
<name>A0A6A4GE30_9AGAR</name>
<keyword evidence="2" id="KW-1185">Reference proteome</keyword>
<dbReference type="OrthoDB" id="202470at2759"/>
<dbReference type="PANTHER" id="PTHR43238">
    <property type="entry name" value="GDP-L-FUCOSE SYNTHASE"/>
    <property type="match status" value="1"/>
</dbReference>